<dbReference type="CDD" id="cd06261">
    <property type="entry name" value="TM_PBP2"/>
    <property type="match status" value="1"/>
</dbReference>
<keyword evidence="6 7" id="KW-0472">Membrane</keyword>
<dbReference type="PANTHER" id="PTHR43163">
    <property type="entry name" value="DIPEPTIDE TRANSPORT SYSTEM PERMEASE PROTEIN DPPB-RELATED"/>
    <property type="match status" value="1"/>
</dbReference>
<dbReference type="InterPro" id="IPR045621">
    <property type="entry name" value="BPD_transp_1_N"/>
</dbReference>
<protein>
    <submittedName>
        <fullName evidence="9">Peptide/nickel transport system permease protein</fullName>
    </submittedName>
</protein>
<evidence type="ECO:0000256" key="5">
    <source>
        <dbReference type="ARBA" id="ARBA00022989"/>
    </source>
</evidence>
<dbReference type="EMBL" id="FUZT01000003">
    <property type="protein sequence ID" value="SKC54269.1"/>
    <property type="molecule type" value="Genomic_DNA"/>
</dbReference>
<reference evidence="9 10" key="1">
    <citation type="submission" date="2017-02" db="EMBL/GenBank/DDBJ databases">
        <authorList>
            <person name="Peterson S.W."/>
        </authorList>
    </citation>
    <scope>NUCLEOTIDE SEQUENCE [LARGE SCALE GENOMIC DNA]</scope>
    <source>
        <strain evidence="9 10">M1</strain>
    </source>
</reference>
<feature type="transmembrane region" description="Helical" evidence="7">
    <location>
        <begin position="245"/>
        <end position="271"/>
    </location>
</feature>
<dbReference type="GO" id="GO:0005886">
    <property type="term" value="C:plasma membrane"/>
    <property type="evidence" value="ECO:0007669"/>
    <property type="project" value="UniProtKB-SubCell"/>
</dbReference>
<keyword evidence="5 7" id="KW-1133">Transmembrane helix</keyword>
<evidence type="ECO:0000313" key="9">
    <source>
        <dbReference type="EMBL" id="SKC54269.1"/>
    </source>
</evidence>
<dbReference type="GO" id="GO:0055085">
    <property type="term" value="P:transmembrane transport"/>
    <property type="evidence" value="ECO:0007669"/>
    <property type="project" value="InterPro"/>
</dbReference>
<name>A0A1T5JSP1_9FIRM</name>
<dbReference type="Proteomes" id="UP000190285">
    <property type="component" value="Unassembled WGS sequence"/>
</dbReference>
<proteinExistence type="inferred from homology"/>
<evidence type="ECO:0000256" key="7">
    <source>
        <dbReference type="RuleBase" id="RU363032"/>
    </source>
</evidence>
<feature type="transmembrane region" description="Helical" evidence="7">
    <location>
        <begin position="139"/>
        <end position="162"/>
    </location>
</feature>
<keyword evidence="4 7" id="KW-0812">Transmembrane</keyword>
<dbReference type="PROSITE" id="PS50928">
    <property type="entry name" value="ABC_TM1"/>
    <property type="match status" value="1"/>
</dbReference>
<dbReference type="Pfam" id="PF00528">
    <property type="entry name" value="BPD_transp_1"/>
    <property type="match status" value="1"/>
</dbReference>
<dbReference type="STRING" id="36842.SAMN02194393_01292"/>
<keyword evidence="3" id="KW-1003">Cell membrane</keyword>
<sequence>MNKKYKFIFNKLIRGITLLIGLSILSFTLMKFSPIDPVRASVDNDTSLTQEQYEAIAEYWGLNEPPVKQYGIWLKNMLHGDMGVSRIHHEPVSKIIKQKAKASFALMGISWVLSGIIGFVLGTIAAFKRGSIVDRIIKWLSYFQASVPTFWMGLIFLLIFAVQLKWFPIAISIPIGMSHSEVTLADKIHHLVLPVMTLSILGIANVTLHTREKMIDVLNSEYVVFARARGESNWEIFKHHALRNAIFPAITLHFAYFGELFGGSVLAEQVFSYPGLGQTLTEAGLKSDMPLLLGIVMIGAVFVFVGNMLGDIINAGINPYLKEGVSR</sequence>
<comment type="similarity">
    <text evidence="7">Belongs to the binding-protein-dependent transport system permease family.</text>
</comment>
<comment type="subcellular location">
    <subcellularLocation>
        <location evidence="1 7">Cell membrane</location>
        <topology evidence="1 7">Multi-pass membrane protein</topology>
    </subcellularLocation>
</comment>
<feature type="transmembrane region" description="Helical" evidence="7">
    <location>
        <begin position="291"/>
        <end position="310"/>
    </location>
</feature>
<organism evidence="9 10">
    <name type="scientific">Maledivibacter halophilus</name>
    <dbReference type="NCBI Taxonomy" id="36842"/>
    <lineage>
        <taxon>Bacteria</taxon>
        <taxon>Bacillati</taxon>
        <taxon>Bacillota</taxon>
        <taxon>Clostridia</taxon>
        <taxon>Peptostreptococcales</taxon>
        <taxon>Caminicellaceae</taxon>
        <taxon>Maledivibacter</taxon>
    </lineage>
</organism>
<evidence type="ECO:0000259" key="8">
    <source>
        <dbReference type="PROSITE" id="PS50928"/>
    </source>
</evidence>
<evidence type="ECO:0000256" key="4">
    <source>
        <dbReference type="ARBA" id="ARBA00022692"/>
    </source>
</evidence>
<dbReference type="Pfam" id="PF19300">
    <property type="entry name" value="BPD_transp_1_N"/>
    <property type="match status" value="1"/>
</dbReference>
<keyword evidence="10" id="KW-1185">Reference proteome</keyword>
<dbReference type="InterPro" id="IPR000515">
    <property type="entry name" value="MetI-like"/>
</dbReference>
<gene>
    <name evidence="9" type="ORF">SAMN02194393_01292</name>
</gene>
<dbReference type="RefSeq" id="WP_244282017.1">
    <property type="nucleotide sequence ID" value="NZ_FUZT01000003.1"/>
</dbReference>
<dbReference type="Gene3D" id="1.10.3720.10">
    <property type="entry name" value="MetI-like"/>
    <property type="match status" value="1"/>
</dbReference>
<evidence type="ECO:0000256" key="1">
    <source>
        <dbReference type="ARBA" id="ARBA00004651"/>
    </source>
</evidence>
<accession>A0A1T5JSP1</accession>
<evidence type="ECO:0000256" key="3">
    <source>
        <dbReference type="ARBA" id="ARBA00022475"/>
    </source>
</evidence>
<feature type="transmembrane region" description="Helical" evidence="7">
    <location>
        <begin position="104"/>
        <end position="127"/>
    </location>
</feature>
<feature type="transmembrane region" description="Helical" evidence="7">
    <location>
        <begin position="12"/>
        <end position="30"/>
    </location>
</feature>
<evidence type="ECO:0000256" key="6">
    <source>
        <dbReference type="ARBA" id="ARBA00023136"/>
    </source>
</evidence>
<dbReference type="AlphaFoldDB" id="A0A1T5JSP1"/>
<dbReference type="SUPFAM" id="SSF161098">
    <property type="entry name" value="MetI-like"/>
    <property type="match status" value="1"/>
</dbReference>
<keyword evidence="2 7" id="KW-0813">Transport</keyword>
<dbReference type="InterPro" id="IPR035906">
    <property type="entry name" value="MetI-like_sf"/>
</dbReference>
<dbReference type="PANTHER" id="PTHR43163:SF9">
    <property type="entry name" value="ABC TRANSPORTER PERMEASE PROTEIN"/>
    <property type="match status" value="1"/>
</dbReference>
<evidence type="ECO:0000313" key="10">
    <source>
        <dbReference type="Proteomes" id="UP000190285"/>
    </source>
</evidence>
<feature type="transmembrane region" description="Helical" evidence="7">
    <location>
        <begin position="188"/>
        <end position="208"/>
    </location>
</feature>
<evidence type="ECO:0000256" key="2">
    <source>
        <dbReference type="ARBA" id="ARBA00022448"/>
    </source>
</evidence>
<feature type="domain" description="ABC transmembrane type-1" evidence="8">
    <location>
        <begin position="100"/>
        <end position="314"/>
    </location>
</feature>